<evidence type="ECO:0000256" key="1">
    <source>
        <dbReference type="ARBA" id="ARBA00000026"/>
    </source>
</evidence>
<protein>
    <recommendedName>
        <fullName evidence="6">Phthiocerol/phthiodiolone dimycocerosyl transferase</fullName>
        <ecNumber evidence="5">2.3.1.282</ecNumber>
    </recommendedName>
    <alternativeName>
        <fullName evidence="11">Acyltransferase PapA5</fullName>
    </alternativeName>
    <alternativeName>
        <fullName evidence="9">Phthiocerol/phthiodiolone O-acyltransferase</fullName>
    </alternativeName>
    <alternativeName>
        <fullName evidence="10">Polyketide synthase-associated protein A5</fullName>
    </alternativeName>
</protein>
<name>A0ABU8G5X2_9ACTN</name>
<dbReference type="PANTHER" id="PTHR28037:SF1">
    <property type="entry name" value="ALCOHOL O-ACETYLTRANSFERASE 1-RELATED"/>
    <property type="match status" value="1"/>
</dbReference>
<keyword evidence="7" id="KW-0808">Transferase</keyword>
<evidence type="ECO:0000256" key="4">
    <source>
        <dbReference type="ARBA" id="ARBA00006558"/>
    </source>
</evidence>
<keyword evidence="8" id="KW-0012">Acyltransferase</keyword>
<sequence length="436" mass="47256">MRRALCPVENIYVAQRSRALLSCALHGPVDPAVLAAAFDAVTAEQPLLLTRIVPDGDGDGDGHALELLPEAERPRLRVRTGGQEVYTEELNTPLTVGGPLTRAVLVTDPGEERHTLYLSIDHVIADGHSAVALLNTVWDRYRERMGGTPAPLPPVARFPEPVSTLLPPSDAADTEKHLAQRVEQIGRHPAELVPYDVKPAPDASGEPHRIEVRRLLLDTGPTARLRERARAEGVSVHSLISAAVLLAARRRLDGGADPRPLGCLSPVDLRSRLSPPVPATVIVAAVTMHLQVLPVGQESDVLELAREVGDGLRDFLDRGAHFQETRIMPSTRTHPTLHLGTVIVTNMGPVPGPRLPEGTRVTDVRLAPARENYFPQAGRSPVMACVATFDGRLGIEFPHHTACFSRPFMRELADEVRTTLLALAKSDEEPYPATAV</sequence>
<evidence type="ECO:0000313" key="13">
    <source>
        <dbReference type="EMBL" id="MEI5607600.1"/>
    </source>
</evidence>
<evidence type="ECO:0000256" key="9">
    <source>
        <dbReference type="ARBA" id="ARBA00030465"/>
    </source>
</evidence>
<comment type="catalytic activity">
    <reaction evidence="2">
        <text>2 a mycocerosyl-[mycocerosic acid synthase] + a phenolphthiocerol = a dimycocerosyl phenolphthiocerol + 2 holo-[mycocerosic acid synthase].</text>
        <dbReference type="EC" id="2.3.1.282"/>
    </reaction>
</comment>
<dbReference type="EC" id="2.3.1.282" evidence="5"/>
<reference evidence="13 14" key="1">
    <citation type="submission" date="2024-03" db="EMBL/GenBank/DDBJ databases">
        <title>First Report of Pectobacterium brasiliscabiei causing potato scab in china.</title>
        <authorList>
            <person name="Handique U."/>
        </authorList>
    </citation>
    <scope>NUCLEOTIDE SEQUENCE [LARGE SCALE GENOMIC DNA]</scope>
    <source>
        <strain evidence="13 14">ZRIMU1503</strain>
    </source>
</reference>
<comment type="caution">
    <text evidence="13">The sequence shown here is derived from an EMBL/GenBank/DDBJ whole genome shotgun (WGS) entry which is preliminary data.</text>
</comment>
<dbReference type="Gene3D" id="3.30.559.30">
    <property type="entry name" value="Nonribosomal peptide synthetase, condensation domain"/>
    <property type="match status" value="1"/>
</dbReference>
<dbReference type="InterPro" id="IPR031641">
    <property type="entry name" value="PapA_C"/>
</dbReference>
<comment type="catalytic activity">
    <reaction evidence="3">
        <text>2 a mycocerosyl-[mycocerosic acid synthase] + a phthiodiolone = a dimycocerosyl phthiodiolone + 2 holo-[mycocerosic acid synthase].</text>
        <dbReference type="EC" id="2.3.1.282"/>
    </reaction>
</comment>
<dbReference type="Proteomes" id="UP001365781">
    <property type="component" value="Unassembled WGS sequence"/>
</dbReference>
<proteinExistence type="inferred from homology"/>
<comment type="catalytic activity">
    <reaction evidence="1">
        <text>2 a mycocerosyl-[mycocerosic acid synthase] + a phthiocerol = a dimycocerosyl phthiocerol + 2 holo-[mycocerosic acid synthase].</text>
        <dbReference type="EC" id="2.3.1.282"/>
    </reaction>
</comment>
<accession>A0ABU8G5X2</accession>
<evidence type="ECO:0000259" key="12">
    <source>
        <dbReference type="Pfam" id="PF16911"/>
    </source>
</evidence>
<evidence type="ECO:0000256" key="2">
    <source>
        <dbReference type="ARBA" id="ARBA00000625"/>
    </source>
</evidence>
<evidence type="ECO:0000256" key="6">
    <source>
        <dbReference type="ARBA" id="ARBA00013449"/>
    </source>
</evidence>
<evidence type="ECO:0000256" key="8">
    <source>
        <dbReference type="ARBA" id="ARBA00023315"/>
    </source>
</evidence>
<dbReference type="Pfam" id="PF16911">
    <property type="entry name" value="PapA_C"/>
    <property type="match status" value="1"/>
</dbReference>
<evidence type="ECO:0000256" key="10">
    <source>
        <dbReference type="ARBA" id="ARBA00032317"/>
    </source>
</evidence>
<keyword evidence="14" id="KW-1185">Reference proteome</keyword>
<dbReference type="InterPro" id="IPR023213">
    <property type="entry name" value="CAT-like_dom_sf"/>
</dbReference>
<evidence type="ECO:0000256" key="7">
    <source>
        <dbReference type="ARBA" id="ARBA00022679"/>
    </source>
</evidence>
<dbReference type="SUPFAM" id="SSF52777">
    <property type="entry name" value="CoA-dependent acyltransferases"/>
    <property type="match status" value="2"/>
</dbReference>
<evidence type="ECO:0000256" key="3">
    <source>
        <dbReference type="ARBA" id="ARBA00001907"/>
    </source>
</evidence>
<dbReference type="EMBL" id="JBBAYM010000001">
    <property type="protein sequence ID" value="MEI5607600.1"/>
    <property type="molecule type" value="Genomic_DNA"/>
</dbReference>
<dbReference type="PANTHER" id="PTHR28037">
    <property type="entry name" value="ALCOHOL O-ACETYLTRANSFERASE 1-RELATED"/>
    <property type="match status" value="1"/>
</dbReference>
<evidence type="ECO:0000256" key="11">
    <source>
        <dbReference type="ARBA" id="ARBA00033407"/>
    </source>
</evidence>
<dbReference type="Gene3D" id="3.30.559.10">
    <property type="entry name" value="Chloramphenicol acetyltransferase-like domain"/>
    <property type="match status" value="1"/>
</dbReference>
<feature type="domain" description="Phthiocerol/phthiodiolone dimycocerosyl transferase C-terminal" evidence="12">
    <location>
        <begin position="207"/>
        <end position="397"/>
    </location>
</feature>
<comment type="similarity">
    <text evidence="4">Belongs to the acyltransferase PapA5 family.</text>
</comment>
<evidence type="ECO:0000313" key="14">
    <source>
        <dbReference type="Proteomes" id="UP001365781"/>
    </source>
</evidence>
<organism evidence="13 14">
    <name type="scientific">Streptomyces brasiliscabiei</name>
    <dbReference type="NCBI Taxonomy" id="2736302"/>
    <lineage>
        <taxon>Bacteria</taxon>
        <taxon>Bacillati</taxon>
        <taxon>Actinomycetota</taxon>
        <taxon>Actinomycetes</taxon>
        <taxon>Kitasatosporales</taxon>
        <taxon>Streptomycetaceae</taxon>
        <taxon>Streptomyces</taxon>
    </lineage>
</organism>
<evidence type="ECO:0000256" key="5">
    <source>
        <dbReference type="ARBA" id="ARBA00012866"/>
    </source>
</evidence>
<dbReference type="InterPro" id="IPR052058">
    <property type="entry name" value="Alcohol_O-acetyltransferase"/>
</dbReference>
<gene>
    <name evidence="13" type="ORF">WB403_00280</name>
</gene>